<dbReference type="Proteomes" id="UP000280834">
    <property type="component" value="Unassembled WGS sequence"/>
</dbReference>
<dbReference type="WBParaSite" id="BTMF_0000527201-mRNA-1">
    <property type="protein sequence ID" value="BTMF_0000527201-mRNA-1"/>
    <property type="gene ID" value="BTMF_0000527201"/>
</dbReference>
<reference evidence="5" key="1">
    <citation type="submission" date="2017-02" db="UniProtKB">
        <authorList>
            <consortium name="WormBaseParasite"/>
        </authorList>
    </citation>
    <scope>IDENTIFICATION</scope>
</reference>
<reference evidence="3 4" key="2">
    <citation type="submission" date="2018-11" db="EMBL/GenBank/DDBJ databases">
        <authorList>
            <consortium name="Pathogen Informatics"/>
        </authorList>
    </citation>
    <scope>NUCLEOTIDE SEQUENCE [LARGE SCALE GENOMIC DNA]</scope>
</reference>
<feature type="region of interest" description="Disordered" evidence="1">
    <location>
        <begin position="231"/>
        <end position="254"/>
    </location>
</feature>
<accession>A0A0R3QFX4</accession>
<evidence type="ECO:0000313" key="4">
    <source>
        <dbReference type="Proteomes" id="UP000280834"/>
    </source>
</evidence>
<protein>
    <submittedName>
        <fullName evidence="5">EGF-like domain-containing protein</fullName>
    </submittedName>
</protein>
<organism evidence="5">
    <name type="scientific">Brugia timori</name>
    <dbReference type="NCBI Taxonomy" id="42155"/>
    <lineage>
        <taxon>Eukaryota</taxon>
        <taxon>Metazoa</taxon>
        <taxon>Ecdysozoa</taxon>
        <taxon>Nematoda</taxon>
        <taxon>Chromadorea</taxon>
        <taxon>Rhabditida</taxon>
        <taxon>Spirurina</taxon>
        <taxon>Spiruromorpha</taxon>
        <taxon>Filarioidea</taxon>
        <taxon>Onchocercidae</taxon>
        <taxon>Brugia</taxon>
    </lineage>
</organism>
<evidence type="ECO:0000256" key="2">
    <source>
        <dbReference type="SAM" id="Phobius"/>
    </source>
</evidence>
<dbReference type="STRING" id="42155.A0A0R3QFX4"/>
<proteinExistence type="predicted"/>
<evidence type="ECO:0000313" key="5">
    <source>
        <dbReference type="WBParaSite" id="BTMF_0000527201-mRNA-1"/>
    </source>
</evidence>
<name>A0A0R3QFX4_9BILA</name>
<dbReference type="EMBL" id="UZAG01004549">
    <property type="protein sequence ID" value="VDO16984.1"/>
    <property type="molecule type" value="Genomic_DNA"/>
</dbReference>
<keyword evidence="2" id="KW-0472">Membrane</keyword>
<sequence>MLTIIIYDIIKILELSVGACLTSALNDCDPEHADCLMNGPRYECRCHDGWNDTSKNFGKAEGRRCEQLILLADGCILFYGYCLLWWLLLFGISFILLLLLLYWLGSKLYKLCKKRRRRNVIEEQGHLVTSEVSSIKNSNANNNKLAIIESINMNNNPNSIDTISVAEDCDEKLATTTTKTTTTTTTTTATTIIDNKCITNFMQNDKQNATKNAEKILIKQESVKSLNLMEKNDEKQQTKMQSEKLEQTSDQLKC</sequence>
<evidence type="ECO:0000313" key="3">
    <source>
        <dbReference type="EMBL" id="VDO16984.1"/>
    </source>
</evidence>
<keyword evidence="4" id="KW-1185">Reference proteome</keyword>
<keyword evidence="2" id="KW-1133">Transmembrane helix</keyword>
<evidence type="ECO:0000256" key="1">
    <source>
        <dbReference type="SAM" id="MobiDB-lite"/>
    </source>
</evidence>
<keyword evidence="2" id="KW-0812">Transmembrane</keyword>
<feature type="transmembrane region" description="Helical" evidence="2">
    <location>
        <begin position="83"/>
        <end position="105"/>
    </location>
</feature>
<dbReference type="AlphaFoldDB" id="A0A0R3QFX4"/>
<gene>
    <name evidence="3" type="ORF">BTMF_LOCUS4556</name>
</gene>